<dbReference type="Proteomes" id="UP001054902">
    <property type="component" value="Unassembled WGS sequence"/>
</dbReference>
<reference evidence="1 2" key="1">
    <citation type="journal article" date="2021" name="Sci. Rep.">
        <title>The genome of the diatom Chaetoceros tenuissimus carries an ancient integrated fragment of an extant virus.</title>
        <authorList>
            <person name="Hongo Y."/>
            <person name="Kimura K."/>
            <person name="Takaki Y."/>
            <person name="Yoshida Y."/>
            <person name="Baba S."/>
            <person name="Kobayashi G."/>
            <person name="Nagasaki K."/>
            <person name="Hano T."/>
            <person name="Tomaru Y."/>
        </authorList>
    </citation>
    <scope>NUCLEOTIDE SEQUENCE [LARGE SCALE GENOMIC DNA]</scope>
    <source>
        <strain evidence="1 2">NIES-3715</strain>
    </source>
</reference>
<evidence type="ECO:0000313" key="2">
    <source>
        <dbReference type="Proteomes" id="UP001054902"/>
    </source>
</evidence>
<gene>
    <name evidence="1" type="ORF">CTEN210_11435</name>
</gene>
<proteinExistence type="predicted"/>
<comment type="caution">
    <text evidence="1">The sequence shown here is derived from an EMBL/GenBank/DDBJ whole genome shotgun (WGS) entry which is preliminary data.</text>
</comment>
<protein>
    <submittedName>
        <fullName evidence="1">Uncharacterized protein</fullName>
    </submittedName>
</protein>
<dbReference type="EMBL" id="BLLK01000047">
    <property type="protein sequence ID" value="GFH54959.1"/>
    <property type="molecule type" value="Genomic_DNA"/>
</dbReference>
<dbReference type="AlphaFoldDB" id="A0AAD3D2K6"/>
<organism evidence="1 2">
    <name type="scientific">Chaetoceros tenuissimus</name>
    <dbReference type="NCBI Taxonomy" id="426638"/>
    <lineage>
        <taxon>Eukaryota</taxon>
        <taxon>Sar</taxon>
        <taxon>Stramenopiles</taxon>
        <taxon>Ochrophyta</taxon>
        <taxon>Bacillariophyta</taxon>
        <taxon>Coscinodiscophyceae</taxon>
        <taxon>Chaetocerotophycidae</taxon>
        <taxon>Chaetocerotales</taxon>
        <taxon>Chaetocerotaceae</taxon>
        <taxon>Chaetoceros</taxon>
    </lineage>
</organism>
<name>A0AAD3D2K6_9STRA</name>
<accession>A0AAD3D2K6</accession>
<sequence length="345" mass="39381">MGNLITSEAQLMDDLAKATNDSPSVCHEGEEIDEWIDLTDDDDDSIEEDEDVELEDDQDFEERLLILHDCEKLKELAKAFLHPELPVQVDPTTKARCYFDRYSAPVQQSREEMEEQSLLEHDVMNLKRLARDYLHPELPVLSNDATAIARCYFDRYSAPVQQSLDEMEEQIRVEQDIQNLKRLAQDYLHPELPVTSHVSLPQGDFYTMGSVSSRCYFDRYSAPQQMSIEEAEYINTCLQDTKLLKQLAVDYLHPELPVETKDATACARCYFDRYSASKLDEKESDENEKAVVESSPTSTVVQEVVAKQLEQSIGFRHASEHSASASAVNLYGLDDDLMDVPTFNC</sequence>
<keyword evidence="2" id="KW-1185">Reference proteome</keyword>
<evidence type="ECO:0000313" key="1">
    <source>
        <dbReference type="EMBL" id="GFH54959.1"/>
    </source>
</evidence>